<dbReference type="PANTHER" id="PTHR36699">
    <property type="entry name" value="LD-TRANSPEPTIDASE"/>
    <property type="match status" value="1"/>
</dbReference>
<dbReference type="UniPathway" id="UPA00219"/>
<proteinExistence type="predicted"/>
<dbReference type="PANTHER" id="PTHR36699:SF1">
    <property type="entry name" value="L,D-TRANSPEPTIDASE YAFK-RELATED"/>
    <property type="match status" value="1"/>
</dbReference>
<dbReference type="Gene3D" id="2.40.440.10">
    <property type="entry name" value="L,D-transpeptidase catalytic domain-like"/>
    <property type="match status" value="1"/>
</dbReference>
<keyword evidence="5" id="KW-0961">Cell wall biogenesis/degradation</keyword>
<evidence type="ECO:0000256" key="3">
    <source>
        <dbReference type="ARBA" id="ARBA00022960"/>
    </source>
</evidence>
<name>A0A381RG24_9ZZZZ</name>
<dbReference type="InterPro" id="IPR038063">
    <property type="entry name" value="Transpep_catalytic_dom"/>
</dbReference>
<evidence type="ECO:0000313" key="7">
    <source>
        <dbReference type="EMBL" id="SUZ90184.1"/>
    </source>
</evidence>
<dbReference type="PROSITE" id="PS52029">
    <property type="entry name" value="LD_TPASE"/>
    <property type="match status" value="1"/>
</dbReference>
<evidence type="ECO:0000256" key="5">
    <source>
        <dbReference type="ARBA" id="ARBA00023316"/>
    </source>
</evidence>
<keyword evidence="3" id="KW-0133">Cell shape</keyword>
<dbReference type="InterPro" id="IPR005490">
    <property type="entry name" value="LD_TPept_cat_dom"/>
</dbReference>
<dbReference type="Pfam" id="PF03734">
    <property type="entry name" value="YkuD"/>
    <property type="match status" value="1"/>
</dbReference>
<reference evidence="7" key="1">
    <citation type="submission" date="2018-05" db="EMBL/GenBank/DDBJ databases">
        <authorList>
            <person name="Lanie J.A."/>
            <person name="Ng W.-L."/>
            <person name="Kazmierczak K.M."/>
            <person name="Andrzejewski T.M."/>
            <person name="Davidsen T.M."/>
            <person name="Wayne K.J."/>
            <person name="Tettelin H."/>
            <person name="Glass J.I."/>
            <person name="Rusch D."/>
            <person name="Podicherti R."/>
            <person name="Tsui H.-C.T."/>
            <person name="Winkler M.E."/>
        </authorList>
    </citation>
    <scope>NUCLEOTIDE SEQUENCE</scope>
</reference>
<evidence type="ECO:0000256" key="4">
    <source>
        <dbReference type="ARBA" id="ARBA00022984"/>
    </source>
</evidence>
<accession>A0A381RG24</accession>
<keyword evidence="4" id="KW-0573">Peptidoglycan synthesis</keyword>
<dbReference type="GO" id="GO:0071555">
    <property type="term" value="P:cell wall organization"/>
    <property type="evidence" value="ECO:0007669"/>
    <property type="project" value="UniProtKB-KW"/>
</dbReference>
<evidence type="ECO:0000256" key="2">
    <source>
        <dbReference type="ARBA" id="ARBA00022679"/>
    </source>
</evidence>
<evidence type="ECO:0000256" key="1">
    <source>
        <dbReference type="ARBA" id="ARBA00004752"/>
    </source>
</evidence>
<dbReference type="AlphaFoldDB" id="A0A381RG24"/>
<keyword evidence="2" id="KW-0808">Transferase</keyword>
<dbReference type="CDD" id="cd16913">
    <property type="entry name" value="YkuD_like"/>
    <property type="match status" value="1"/>
</dbReference>
<evidence type="ECO:0000259" key="6">
    <source>
        <dbReference type="PROSITE" id="PS52029"/>
    </source>
</evidence>
<dbReference type="GO" id="GO:0009252">
    <property type="term" value="P:peptidoglycan biosynthetic process"/>
    <property type="evidence" value="ECO:0007669"/>
    <property type="project" value="UniProtKB-UniPathway"/>
</dbReference>
<dbReference type="EMBL" id="UINC01001874">
    <property type="protein sequence ID" value="SUZ90184.1"/>
    <property type="molecule type" value="Genomic_DNA"/>
</dbReference>
<feature type="domain" description="L,D-TPase catalytic" evidence="6">
    <location>
        <begin position="37"/>
        <end position="173"/>
    </location>
</feature>
<comment type="pathway">
    <text evidence="1">Cell wall biogenesis; peptidoglycan biosynthesis.</text>
</comment>
<gene>
    <name evidence="7" type="ORF">METZ01_LOCUS43038</name>
</gene>
<dbReference type="GO" id="GO:0008360">
    <property type="term" value="P:regulation of cell shape"/>
    <property type="evidence" value="ECO:0007669"/>
    <property type="project" value="UniProtKB-KW"/>
</dbReference>
<dbReference type="GO" id="GO:0016740">
    <property type="term" value="F:transferase activity"/>
    <property type="evidence" value="ECO:0007669"/>
    <property type="project" value="UniProtKB-KW"/>
</dbReference>
<protein>
    <recommendedName>
        <fullName evidence="6">L,D-TPase catalytic domain-containing protein</fullName>
    </recommendedName>
</protein>
<organism evidence="7">
    <name type="scientific">marine metagenome</name>
    <dbReference type="NCBI Taxonomy" id="408172"/>
    <lineage>
        <taxon>unclassified sequences</taxon>
        <taxon>metagenomes</taxon>
        <taxon>ecological metagenomes</taxon>
    </lineage>
</organism>
<sequence length="174" mass="20071">MKRFIFSFVAPFGLLYCFWGAAAQPETTYIFQHEVADSILVVKSERKLYLMNQGQVLHEFDIALGLMPKGPKRREGDFRTPEGLYSLEVKNQESDYFLSIKISYPNQEDRIRARSMGVDPGGQIMIHGQPNKPRHEESHYLEQDWTDGCIAVSNSDMVDIWLMTREATPIEIRP</sequence>
<dbReference type="SUPFAM" id="SSF141523">
    <property type="entry name" value="L,D-transpeptidase catalytic domain-like"/>
    <property type="match status" value="1"/>
</dbReference>